<accession>A0ACB7RPL9</accession>
<organism evidence="1 2">
    <name type="scientific">Hyalomma asiaticum</name>
    <name type="common">Tick</name>
    <dbReference type="NCBI Taxonomy" id="266040"/>
    <lineage>
        <taxon>Eukaryota</taxon>
        <taxon>Metazoa</taxon>
        <taxon>Ecdysozoa</taxon>
        <taxon>Arthropoda</taxon>
        <taxon>Chelicerata</taxon>
        <taxon>Arachnida</taxon>
        <taxon>Acari</taxon>
        <taxon>Parasitiformes</taxon>
        <taxon>Ixodida</taxon>
        <taxon>Ixodoidea</taxon>
        <taxon>Ixodidae</taxon>
        <taxon>Hyalomminae</taxon>
        <taxon>Hyalomma</taxon>
    </lineage>
</organism>
<gene>
    <name evidence="1" type="ORF">HPB50_000930</name>
</gene>
<evidence type="ECO:0000313" key="1">
    <source>
        <dbReference type="EMBL" id="KAH6923389.1"/>
    </source>
</evidence>
<keyword evidence="2" id="KW-1185">Reference proteome</keyword>
<dbReference type="Proteomes" id="UP000821845">
    <property type="component" value="Chromosome 8"/>
</dbReference>
<protein>
    <submittedName>
        <fullName evidence="1">Uncharacterized protein</fullName>
    </submittedName>
</protein>
<proteinExistence type="predicted"/>
<reference evidence="1" key="1">
    <citation type="submission" date="2020-05" db="EMBL/GenBank/DDBJ databases">
        <title>Large-scale comparative analyses of tick genomes elucidate their genetic diversity and vector capacities.</title>
        <authorList>
            <person name="Jia N."/>
            <person name="Wang J."/>
            <person name="Shi W."/>
            <person name="Du L."/>
            <person name="Sun Y."/>
            <person name="Zhan W."/>
            <person name="Jiang J."/>
            <person name="Wang Q."/>
            <person name="Zhang B."/>
            <person name="Ji P."/>
            <person name="Sakyi L.B."/>
            <person name="Cui X."/>
            <person name="Yuan T."/>
            <person name="Jiang B."/>
            <person name="Yang W."/>
            <person name="Lam T.T.-Y."/>
            <person name="Chang Q."/>
            <person name="Ding S."/>
            <person name="Wang X."/>
            <person name="Zhu J."/>
            <person name="Ruan X."/>
            <person name="Zhao L."/>
            <person name="Wei J."/>
            <person name="Que T."/>
            <person name="Du C."/>
            <person name="Cheng J."/>
            <person name="Dai P."/>
            <person name="Han X."/>
            <person name="Huang E."/>
            <person name="Gao Y."/>
            <person name="Liu J."/>
            <person name="Shao H."/>
            <person name="Ye R."/>
            <person name="Li L."/>
            <person name="Wei W."/>
            <person name="Wang X."/>
            <person name="Wang C."/>
            <person name="Yang T."/>
            <person name="Huo Q."/>
            <person name="Li W."/>
            <person name="Guo W."/>
            <person name="Chen H."/>
            <person name="Zhou L."/>
            <person name="Ni X."/>
            <person name="Tian J."/>
            <person name="Zhou Y."/>
            <person name="Sheng Y."/>
            <person name="Liu T."/>
            <person name="Pan Y."/>
            <person name="Xia L."/>
            <person name="Li J."/>
            <person name="Zhao F."/>
            <person name="Cao W."/>
        </authorList>
    </citation>
    <scope>NUCLEOTIDE SEQUENCE</scope>
    <source>
        <strain evidence="1">Hyas-2018</strain>
    </source>
</reference>
<comment type="caution">
    <text evidence="1">The sequence shown here is derived from an EMBL/GenBank/DDBJ whole genome shotgun (WGS) entry which is preliminary data.</text>
</comment>
<sequence length="112" mass="12126">MECFPFKRSTDVARASLSPKRTLYKIPRGFHQGKGGGGGVLTVMPEGAFPIQAESPYQRTIIAGTSKQEHQPVAPERLGVPHSPFPFTSPPPPTRHPADTSKEGMPVLSESF</sequence>
<dbReference type="EMBL" id="CM023488">
    <property type="protein sequence ID" value="KAH6923389.1"/>
    <property type="molecule type" value="Genomic_DNA"/>
</dbReference>
<evidence type="ECO:0000313" key="2">
    <source>
        <dbReference type="Proteomes" id="UP000821845"/>
    </source>
</evidence>
<name>A0ACB7RPL9_HYAAI</name>